<dbReference type="Pfam" id="PF03592">
    <property type="entry name" value="Terminase_2"/>
    <property type="match status" value="1"/>
</dbReference>
<dbReference type="InterPro" id="IPR038713">
    <property type="entry name" value="Terminase_Gp1_N_sf"/>
</dbReference>
<dbReference type="EMBL" id="WLUB01000047">
    <property type="protein sequence ID" value="MTC35796.1"/>
    <property type="molecule type" value="Genomic_DNA"/>
</dbReference>
<sequence length="349" mass="39643">MAKPDWGTLQQQFLAAHAESGISPKEWCEEQGLKYSTAKRYIKIANGSANSQKKSANETANSQNEKCTNEPVRNSDISITQSREQDSAHDDENTFNLSDYGLNDMQFRFVNEYLVDLNRTAAYKRAGGNGEGNTAYVGASRMYRNAKVNRAITDALADRERRTQITQDEVLKLWWDIATADVNEITEYRRLCCRHCWGFGFQYQWRDAVEFEEAKQEATEKKKREPLDVGGYGYDDTLDPNPECPRCNGRGVGRAHFHDTRDLTGAARRLFAGVKEGKFGIEVITRNQDDALKMVAQHLGMVKNRTEHTGKNGGPIQYEDISDSELEERLRELGYGRNKSQLNEKLTDS</sequence>
<dbReference type="InterPro" id="IPR005335">
    <property type="entry name" value="Terminase_ssu"/>
</dbReference>
<protein>
    <submittedName>
        <fullName evidence="2">Terminase small subunit</fullName>
    </submittedName>
</protein>
<organism evidence="2 3">
    <name type="scientific">Providencia alcalifaciens</name>
    <dbReference type="NCBI Taxonomy" id="126385"/>
    <lineage>
        <taxon>Bacteria</taxon>
        <taxon>Pseudomonadati</taxon>
        <taxon>Pseudomonadota</taxon>
        <taxon>Gammaproteobacteria</taxon>
        <taxon>Enterobacterales</taxon>
        <taxon>Morganellaceae</taxon>
        <taxon>Providencia</taxon>
    </lineage>
</organism>
<gene>
    <name evidence="2" type="ORF">GKR67_14380</name>
</gene>
<evidence type="ECO:0000256" key="1">
    <source>
        <dbReference type="SAM" id="MobiDB-lite"/>
    </source>
</evidence>
<evidence type="ECO:0000313" key="2">
    <source>
        <dbReference type="EMBL" id="MTC35796.1"/>
    </source>
</evidence>
<dbReference type="Proteomes" id="UP000449944">
    <property type="component" value="Unassembled WGS sequence"/>
</dbReference>
<accession>A0AAW9VDW9</accession>
<dbReference type="Gene3D" id="1.10.10.1400">
    <property type="entry name" value="Terminase, small subunit, N-terminal DNA-binding domain, HTH motif"/>
    <property type="match status" value="1"/>
</dbReference>
<proteinExistence type="predicted"/>
<dbReference type="GO" id="GO:0051276">
    <property type="term" value="P:chromosome organization"/>
    <property type="evidence" value="ECO:0007669"/>
    <property type="project" value="InterPro"/>
</dbReference>
<comment type="caution">
    <text evidence="2">The sequence shown here is derived from an EMBL/GenBank/DDBJ whole genome shotgun (WGS) entry which is preliminary data.</text>
</comment>
<feature type="region of interest" description="Disordered" evidence="1">
    <location>
        <begin position="48"/>
        <end position="92"/>
    </location>
</feature>
<name>A0AAW9VDW9_9GAMM</name>
<dbReference type="AlphaFoldDB" id="A0AAW9VDW9"/>
<reference evidence="2 3" key="1">
    <citation type="submission" date="2019-10" db="EMBL/GenBank/DDBJ databases">
        <title>Comparative genomic analysis of Providencia.</title>
        <authorList>
            <person name="Yuan C."/>
            <person name="Wei Y."/>
            <person name="Yin Z."/>
        </authorList>
    </citation>
    <scope>NUCLEOTIDE SEQUENCE [LARGE SCALE GENOMIC DNA]</scope>
    <source>
        <strain evidence="3">wls1934</strain>
    </source>
</reference>
<feature type="compositionally biased region" description="Polar residues" evidence="1">
    <location>
        <begin position="48"/>
        <end position="82"/>
    </location>
</feature>
<feature type="compositionally biased region" description="Basic and acidic residues" evidence="1">
    <location>
        <begin position="83"/>
        <end position="92"/>
    </location>
</feature>
<evidence type="ECO:0000313" key="3">
    <source>
        <dbReference type="Proteomes" id="UP000449944"/>
    </source>
</evidence>